<dbReference type="GO" id="GO:0006891">
    <property type="term" value="P:intra-Golgi vesicle-mediated transport"/>
    <property type="evidence" value="ECO:0007669"/>
    <property type="project" value="TreeGrafter"/>
</dbReference>
<dbReference type="GO" id="GO:1990071">
    <property type="term" value="C:TRAPPII protein complex"/>
    <property type="evidence" value="ECO:0007669"/>
    <property type="project" value="InterPro"/>
</dbReference>
<dbReference type="Proteomes" id="UP000324800">
    <property type="component" value="Unassembled WGS sequence"/>
</dbReference>
<evidence type="ECO:0000256" key="2">
    <source>
        <dbReference type="SAM" id="MobiDB-lite"/>
    </source>
</evidence>
<feature type="region of interest" description="Disordered" evidence="2">
    <location>
        <begin position="1"/>
        <end position="53"/>
    </location>
</feature>
<name>A0A5J4TZV9_9EUKA</name>
<dbReference type="GO" id="GO:0034498">
    <property type="term" value="P:early endosome to Golgi transport"/>
    <property type="evidence" value="ECO:0007669"/>
    <property type="project" value="TreeGrafter"/>
</dbReference>
<dbReference type="PANTHER" id="PTHR13251">
    <property type="entry name" value="EPILEPSY HOLOPROSENCEPHALY CANDIDATE 1/TMEM1"/>
    <property type="match status" value="1"/>
</dbReference>
<comment type="caution">
    <text evidence="4">The sequence shown here is derived from an EMBL/GenBank/DDBJ whole genome shotgun (WGS) entry which is preliminary data.</text>
</comment>
<dbReference type="AlphaFoldDB" id="A0A5J4TZV9"/>
<dbReference type="Pfam" id="PF24967">
    <property type="entry name" value="NTS_TR130"/>
    <property type="match status" value="1"/>
</dbReference>
<dbReference type="PANTHER" id="PTHR13251:SF3">
    <property type="entry name" value="TRAFFICKING PROTEIN PARTICLE COMPLEX SUBUNIT 10"/>
    <property type="match status" value="1"/>
</dbReference>
<feature type="coiled-coil region" evidence="1">
    <location>
        <begin position="198"/>
        <end position="225"/>
    </location>
</feature>
<organism evidence="4 5">
    <name type="scientific">Streblomastix strix</name>
    <dbReference type="NCBI Taxonomy" id="222440"/>
    <lineage>
        <taxon>Eukaryota</taxon>
        <taxon>Metamonada</taxon>
        <taxon>Preaxostyla</taxon>
        <taxon>Oxymonadida</taxon>
        <taxon>Streblomastigidae</taxon>
        <taxon>Streblomastix</taxon>
    </lineage>
</organism>
<evidence type="ECO:0000313" key="5">
    <source>
        <dbReference type="Proteomes" id="UP000324800"/>
    </source>
</evidence>
<feature type="compositionally biased region" description="Polar residues" evidence="2">
    <location>
        <begin position="1"/>
        <end position="30"/>
    </location>
</feature>
<dbReference type="OrthoDB" id="18106at2759"/>
<keyword evidence="1" id="KW-0175">Coiled coil</keyword>
<proteinExistence type="predicted"/>
<evidence type="ECO:0000259" key="3">
    <source>
        <dbReference type="Pfam" id="PF24967"/>
    </source>
</evidence>
<gene>
    <name evidence="4" type="ORF">EZS28_040964</name>
</gene>
<reference evidence="4 5" key="1">
    <citation type="submission" date="2019-03" db="EMBL/GenBank/DDBJ databases">
        <title>Single cell metagenomics reveals metabolic interactions within the superorganism composed of flagellate Streblomastix strix and complex community of Bacteroidetes bacteria on its surface.</title>
        <authorList>
            <person name="Treitli S.C."/>
            <person name="Kolisko M."/>
            <person name="Husnik F."/>
            <person name="Keeling P."/>
            <person name="Hampl V."/>
        </authorList>
    </citation>
    <scope>NUCLEOTIDE SEQUENCE [LARGE SCALE GENOMIC DNA]</scope>
    <source>
        <strain evidence="4">ST1C</strain>
    </source>
</reference>
<dbReference type="InterPro" id="IPR045126">
    <property type="entry name" value="TRAPPC10/Trs130"/>
</dbReference>
<dbReference type="GO" id="GO:0005829">
    <property type="term" value="C:cytosol"/>
    <property type="evidence" value="ECO:0007669"/>
    <property type="project" value="GOC"/>
</dbReference>
<evidence type="ECO:0000256" key="1">
    <source>
        <dbReference type="SAM" id="Coils"/>
    </source>
</evidence>
<dbReference type="EMBL" id="SNRW01022828">
    <property type="protein sequence ID" value="KAA6363509.1"/>
    <property type="molecule type" value="Genomic_DNA"/>
</dbReference>
<dbReference type="InterPro" id="IPR056916">
    <property type="entry name" value="NTS_TR130"/>
</dbReference>
<feature type="compositionally biased region" description="Low complexity" evidence="2">
    <location>
        <begin position="36"/>
        <end position="51"/>
    </location>
</feature>
<accession>A0A5J4TZV9</accession>
<feature type="non-terminal residue" evidence="4">
    <location>
        <position position="473"/>
    </location>
</feature>
<protein>
    <recommendedName>
        <fullName evidence="3">Trs130 NTS domain-containing protein</fullName>
    </recommendedName>
</protein>
<feature type="domain" description="Trs130 NTS" evidence="3">
    <location>
        <begin position="342"/>
        <end position="443"/>
    </location>
</feature>
<sequence length="473" mass="54058">MPIQQHNSPSQKNPLDKSISQILKPNTIKPQSPVFPLLSPPKQSSSPLSQQEVQLTISPLIKPKEKLKDEKTSPNKQNFFVDAWIFSFAMDASELFKTGKLQQRYQTKQNQQEDQQSIKSQSSLSNFYKQIELQKTNFDGFKFDEKTQKKLNTAIGDLLLIARKHLLKIGYLLGYGDPCEALRSSFMAKRFRNIMQQKDVDEEKVDADQNKVEKLKDKLVDQQSTVTEGDDNLIFENSISNSELTISSNSIKRSFQQTIKSQGSQDSFSSLNSIHFDKPPQVLYTIRIINAQNNTIYLLEPVLTPDNSIKRYVFQNPSPLKTVQGVLQAIDSASSGSLIILNERLGKALLSERAFVKEFITLTNAAIDSHRTVDRQREGLVLHEQIADLKYISGEYQEAEALYKSVSQMIKETNWIVLYNDVNKRLVRCQQRLGHYTEYVKLCIDMIYEMSRIDSPITSQIINDLTKTSRSML</sequence>
<evidence type="ECO:0000313" key="4">
    <source>
        <dbReference type="EMBL" id="KAA6363509.1"/>
    </source>
</evidence>